<accession>A1ZL69</accession>
<reference evidence="1 2" key="1">
    <citation type="submission" date="2007-01" db="EMBL/GenBank/DDBJ databases">
        <authorList>
            <person name="Haygood M."/>
            <person name="Podell S."/>
            <person name="Anderson C."/>
            <person name="Hopkinson B."/>
            <person name="Roe K."/>
            <person name="Barbeau K."/>
            <person name="Gaasterland T."/>
            <person name="Ferriera S."/>
            <person name="Johnson J."/>
            <person name="Kravitz S."/>
            <person name="Beeson K."/>
            <person name="Sutton G."/>
            <person name="Rogers Y.-H."/>
            <person name="Friedman R."/>
            <person name="Frazier M."/>
            <person name="Venter J.C."/>
        </authorList>
    </citation>
    <scope>NUCLEOTIDE SEQUENCE [LARGE SCALE GENOMIC DNA]</scope>
    <source>
        <strain evidence="1 2">ATCC 23134</strain>
    </source>
</reference>
<name>A1ZL69_MICM2</name>
<dbReference type="AlphaFoldDB" id="A1ZL69"/>
<evidence type="ECO:0000313" key="2">
    <source>
        <dbReference type="Proteomes" id="UP000004095"/>
    </source>
</evidence>
<evidence type="ECO:0000313" key="1">
    <source>
        <dbReference type="EMBL" id="EAY29035.1"/>
    </source>
</evidence>
<gene>
    <name evidence="1" type="ORF">M23134_00190</name>
</gene>
<organism evidence="1 2">
    <name type="scientific">Microscilla marina ATCC 23134</name>
    <dbReference type="NCBI Taxonomy" id="313606"/>
    <lineage>
        <taxon>Bacteria</taxon>
        <taxon>Pseudomonadati</taxon>
        <taxon>Bacteroidota</taxon>
        <taxon>Cytophagia</taxon>
        <taxon>Cytophagales</taxon>
        <taxon>Microscillaceae</taxon>
        <taxon>Microscilla</taxon>
    </lineage>
</organism>
<protein>
    <submittedName>
        <fullName evidence="1">Uncharacterized protein</fullName>
    </submittedName>
</protein>
<sequence length="37" mass="4334">MLEQASLNFGHKSNVQMDCIKDLFLKFPYKTSEAWVN</sequence>
<dbReference type="EMBL" id="AAWS01000013">
    <property type="protein sequence ID" value="EAY29035.1"/>
    <property type="molecule type" value="Genomic_DNA"/>
</dbReference>
<proteinExistence type="predicted"/>
<dbReference type="Proteomes" id="UP000004095">
    <property type="component" value="Unassembled WGS sequence"/>
</dbReference>
<comment type="caution">
    <text evidence="1">The sequence shown here is derived from an EMBL/GenBank/DDBJ whole genome shotgun (WGS) entry which is preliminary data.</text>
</comment>
<keyword evidence="2" id="KW-1185">Reference proteome</keyword>